<dbReference type="AlphaFoldDB" id="D2Z6Y3"/>
<keyword evidence="5 14" id="KW-0812">Transmembrane</keyword>
<keyword evidence="3" id="KW-0813">Transport</keyword>
<feature type="transmembrane region" description="Helical" evidence="14">
    <location>
        <begin position="120"/>
        <end position="138"/>
    </location>
</feature>
<dbReference type="PROSITE" id="PS50283">
    <property type="entry name" value="NA_SOLUT_SYMP_3"/>
    <property type="match status" value="1"/>
</dbReference>
<dbReference type="Gene3D" id="1.20.1730.10">
    <property type="entry name" value="Sodium/glucose cotransporter"/>
    <property type="match status" value="1"/>
</dbReference>
<keyword evidence="16" id="KW-1185">Reference proteome</keyword>
<comment type="subcellular location">
    <subcellularLocation>
        <location evidence="1">Cell membrane</location>
        <topology evidence="1">Multi-pass membrane protein</topology>
    </subcellularLocation>
</comment>
<feature type="transmembrane region" description="Helical" evidence="14">
    <location>
        <begin position="392"/>
        <end position="410"/>
    </location>
</feature>
<feature type="transmembrane region" description="Helical" evidence="14">
    <location>
        <begin position="185"/>
        <end position="209"/>
    </location>
</feature>
<gene>
    <name evidence="15" type="ORF">Dpep_1204</name>
</gene>
<feature type="transmembrane region" description="Helical" evidence="14">
    <location>
        <begin position="158"/>
        <end position="178"/>
    </location>
</feature>
<feature type="transmembrane region" description="Helical" evidence="14">
    <location>
        <begin position="75"/>
        <end position="99"/>
    </location>
</feature>
<evidence type="ECO:0000256" key="12">
    <source>
        <dbReference type="ARBA" id="ARBA00033708"/>
    </source>
</evidence>
<dbReference type="OrthoDB" id="9810181at2"/>
<evidence type="ECO:0000256" key="3">
    <source>
        <dbReference type="ARBA" id="ARBA00022448"/>
    </source>
</evidence>
<comment type="caution">
    <text evidence="15">The sequence shown here is derived from an EMBL/GenBank/DDBJ whole genome shotgun (WGS) entry which is preliminary data.</text>
</comment>
<dbReference type="InterPro" id="IPR038377">
    <property type="entry name" value="Na/Glc_symporter_sf"/>
</dbReference>
<keyword evidence="7 14" id="KW-1133">Transmembrane helix</keyword>
<feature type="transmembrane region" description="Helical" evidence="14">
    <location>
        <begin position="263"/>
        <end position="285"/>
    </location>
</feature>
<dbReference type="PANTHER" id="PTHR48086">
    <property type="entry name" value="SODIUM/PROLINE SYMPORTER-RELATED"/>
    <property type="match status" value="1"/>
</dbReference>
<evidence type="ECO:0000256" key="8">
    <source>
        <dbReference type="ARBA" id="ARBA00023053"/>
    </source>
</evidence>
<evidence type="ECO:0000256" key="4">
    <source>
        <dbReference type="ARBA" id="ARBA00022475"/>
    </source>
</evidence>
<dbReference type="eggNOG" id="COG0591">
    <property type="taxonomic scope" value="Bacteria"/>
</dbReference>
<keyword evidence="10 14" id="KW-0472">Membrane</keyword>
<keyword evidence="8" id="KW-0915">Sodium</keyword>
<feature type="transmembrane region" description="Helical" evidence="14">
    <location>
        <begin position="316"/>
        <end position="344"/>
    </location>
</feature>
<dbReference type="InterPro" id="IPR001734">
    <property type="entry name" value="Na/solute_symporter"/>
</dbReference>
<dbReference type="CDD" id="cd10322">
    <property type="entry name" value="SLC5sbd"/>
    <property type="match status" value="1"/>
</dbReference>
<evidence type="ECO:0000256" key="10">
    <source>
        <dbReference type="ARBA" id="ARBA00023136"/>
    </source>
</evidence>
<comment type="similarity">
    <text evidence="2 13">Belongs to the sodium:solute symporter (SSF) (TC 2.A.21) family.</text>
</comment>
<feature type="transmembrane region" description="Helical" evidence="14">
    <location>
        <begin position="417"/>
        <end position="438"/>
    </location>
</feature>
<keyword evidence="9" id="KW-0406">Ion transport</keyword>
<feature type="transmembrane region" description="Helical" evidence="14">
    <location>
        <begin position="45"/>
        <end position="69"/>
    </location>
</feature>
<feature type="transmembrane region" description="Helical" evidence="14">
    <location>
        <begin position="365"/>
        <end position="386"/>
    </location>
</feature>
<dbReference type="InterPro" id="IPR050277">
    <property type="entry name" value="Sodium:Solute_Symporter"/>
</dbReference>
<keyword evidence="4" id="KW-1003">Cell membrane</keyword>
<evidence type="ECO:0000313" key="15">
    <source>
        <dbReference type="EMBL" id="EFC91230.1"/>
    </source>
</evidence>
<keyword evidence="6" id="KW-0769">Symport</keyword>
<dbReference type="PANTHER" id="PTHR48086:SF3">
    <property type="entry name" value="SODIUM_PROLINE SYMPORTER"/>
    <property type="match status" value="1"/>
</dbReference>
<sequence>MTLQSLLYRLVAFGGYGMALILLAGRAFQWNETRRSFYLGGREIALWPSVGTFGATWMSAASLLGYTVLLYQEGYAAFTGSVIGWMLGLPLLPLAVIRLRKSRALSLPQWLEERYSDDRLRSLSALCLLVVYTVYLIIQFRAFGAIVGSMLDIEGFMASILVYLFVLYTTFGGLPSVVRSDGLNLMVIVLSVTVAAWSITSQTGGFPSIHERLLDLRPELLQPWPKEGILASMTMALGWGLGVAANPQYCIRIISCKDRWTAWLTLAITSLTVSWIYICLTALGLGAKALYPFVTGGFQEVLFSRLMEAGLSPLPLALLMVGVLAAAVSTANSQLLLAACSFCYDLQGEGRIPSKDPLEEDGFLFKNRIAVAIIATVTLFLSYMPLPGILQLGRYSWSMVALCFLLPLYLPRTKARGGLFGAMSTALIVYNLLVWFSGMSPETAMLPSLLIEGILWWILGARQ</sequence>
<dbReference type="GO" id="GO:0015293">
    <property type="term" value="F:symporter activity"/>
    <property type="evidence" value="ECO:0007669"/>
    <property type="project" value="UniProtKB-KW"/>
</dbReference>
<accession>D2Z6Y3</accession>
<reference evidence="15 16" key="1">
    <citation type="journal article" date="2010" name="Stand. Genomic Sci.">
        <title>Permanent draft genome sequence of Dethiosulfovibrio peptidovorans type strain (SEBR 4207).</title>
        <authorList>
            <person name="Labutti K."/>
            <person name="Mayilraj S."/>
            <person name="Clum A."/>
            <person name="Lucas S."/>
            <person name="Glavina Del Rio T."/>
            <person name="Nolan M."/>
            <person name="Tice H."/>
            <person name="Cheng J.F."/>
            <person name="Pitluck S."/>
            <person name="Liolios K."/>
            <person name="Ivanova N."/>
            <person name="Mavromatis K."/>
            <person name="Mikhailova N."/>
            <person name="Pati A."/>
            <person name="Goodwin L."/>
            <person name="Chen A."/>
            <person name="Palaniappan K."/>
            <person name="Land M."/>
            <person name="Hauser L."/>
            <person name="Chang Y.J."/>
            <person name="Jeffries C.D."/>
            <person name="Rohde M."/>
            <person name="Spring S."/>
            <person name="Goker M."/>
            <person name="Woyke T."/>
            <person name="Bristow J."/>
            <person name="Eisen J.A."/>
            <person name="Markowitz V."/>
            <person name="Hugenholtz P."/>
            <person name="Kyrpides N.C."/>
            <person name="Klenk H.P."/>
            <person name="Lapidus A."/>
        </authorList>
    </citation>
    <scope>NUCLEOTIDE SEQUENCE [LARGE SCALE GENOMIC DNA]</scope>
    <source>
        <strain evidence="15 16">DSM 11002</strain>
    </source>
</reference>
<evidence type="ECO:0000256" key="5">
    <source>
        <dbReference type="ARBA" id="ARBA00022692"/>
    </source>
</evidence>
<feature type="transmembrane region" description="Helical" evidence="14">
    <location>
        <begin position="6"/>
        <end position="24"/>
    </location>
</feature>
<feature type="transmembrane region" description="Helical" evidence="14">
    <location>
        <begin position="444"/>
        <end position="461"/>
    </location>
</feature>
<proteinExistence type="inferred from homology"/>
<name>D2Z6Y3_9BACT</name>
<evidence type="ECO:0000256" key="13">
    <source>
        <dbReference type="RuleBase" id="RU362091"/>
    </source>
</evidence>
<evidence type="ECO:0000256" key="6">
    <source>
        <dbReference type="ARBA" id="ARBA00022847"/>
    </source>
</evidence>
<evidence type="ECO:0000256" key="11">
    <source>
        <dbReference type="ARBA" id="ARBA00023201"/>
    </source>
</evidence>
<evidence type="ECO:0000256" key="7">
    <source>
        <dbReference type="ARBA" id="ARBA00022989"/>
    </source>
</evidence>
<dbReference type="PaxDb" id="469381-Dpep_1204"/>
<dbReference type="GO" id="GO:0006814">
    <property type="term" value="P:sodium ion transport"/>
    <property type="evidence" value="ECO:0007669"/>
    <property type="project" value="UniProtKB-KW"/>
</dbReference>
<evidence type="ECO:0000256" key="14">
    <source>
        <dbReference type="SAM" id="Phobius"/>
    </source>
</evidence>
<feature type="transmembrane region" description="Helical" evidence="14">
    <location>
        <begin position="229"/>
        <end position="251"/>
    </location>
</feature>
<dbReference type="Proteomes" id="UP000006427">
    <property type="component" value="Unassembled WGS sequence"/>
</dbReference>
<organism evidence="15 16">
    <name type="scientific">Dethiosulfovibrio peptidovorans DSM 11002</name>
    <dbReference type="NCBI Taxonomy" id="469381"/>
    <lineage>
        <taxon>Bacteria</taxon>
        <taxon>Thermotogati</taxon>
        <taxon>Synergistota</taxon>
        <taxon>Synergistia</taxon>
        <taxon>Synergistales</taxon>
        <taxon>Dethiosulfovibrionaceae</taxon>
        <taxon>Dethiosulfovibrio</taxon>
    </lineage>
</organism>
<dbReference type="EMBL" id="ABTR02000001">
    <property type="protein sequence ID" value="EFC91230.1"/>
    <property type="molecule type" value="Genomic_DNA"/>
</dbReference>
<evidence type="ECO:0000256" key="1">
    <source>
        <dbReference type="ARBA" id="ARBA00004651"/>
    </source>
</evidence>
<evidence type="ECO:0000256" key="2">
    <source>
        <dbReference type="ARBA" id="ARBA00006434"/>
    </source>
</evidence>
<keyword evidence="11" id="KW-0739">Sodium transport</keyword>
<protein>
    <submittedName>
        <fullName evidence="15">Na+/solute symporter</fullName>
    </submittedName>
</protein>
<comment type="catalytic activity">
    <reaction evidence="12">
        <text>L-proline(in) + Na(+)(in) = L-proline(out) + Na(+)(out)</text>
        <dbReference type="Rhea" id="RHEA:28967"/>
        <dbReference type="ChEBI" id="CHEBI:29101"/>
        <dbReference type="ChEBI" id="CHEBI:60039"/>
    </reaction>
</comment>
<dbReference type="STRING" id="469381.Dpep_1204"/>
<dbReference type="GO" id="GO:0005886">
    <property type="term" value="C:plasma membrane"/>
    <property type="evidence" value="ECO:0007669"/>
    <property type="project" value="UniProtKB-SubCell"/>
</dbReference>
<dbReference type="Pfam" id="PF00474">
    <property type="entry name" value="SSF"/>
    <property type="match status" value="1"/>
</dbReference>
<dbReference type="RefSeq" id="WP_005660505.1">
    <property type="nucleotide sequence ID" value="NZ_ABTR02000001.1"/>
</dbReference>
<evidence type="ECO:0000313" key="16">
    <source>
        <dbReference type="Proteomes" id="UP000006427"/>
    </source>
</evidence>
<evidence type="ECO:0000256" key="9">
    <source>
        <dbReference type="ARBA" id="ARBA00023065"/>
    </source>
</evidence>